<dbReference type="InterPro" id="IPR036412">
    <property type="entry name" value="HAD-like_sf"/>
</dbReference>
<dbReference type="SUPFAM" id="SSF56784">
    <property type="entry name" value="HAD-like"/>
    <property type="match status" value="1"/>
</dbReference>
<name>A0A061RLB4_9CHLO</name>
<reference evidence="1" key="1">
    <citation type="submission" date="2014-05" db="EMBL/GenBank/DDBJ databases">
        <title>The transcriptome of the halophilic microalga Tetraselmis sp. GSL018 isolated from the Great Salt Lake, Utah.</title>
        <authorList>
            <person name="Jinkerson R.E."/>
            <person name="D'Adamo S."/>
            <person name="Posewitz M.C."/>
        </authorList>
    </citation>
    <scope>NUCLEOTIDE SEQUENCE</scope>
    <source>
        <strain evidence="1">GSL018</strain>
    </source>
</reference>
<proteinExistence type="predicted"/>
<accession>A0A061RLB4</accession>
<protein>
    <submittedName>
        <fullName evidence="1">Uncharacterized protein</fullName>
    </submittedName>
</protein>
<evidence type="ECO:0000313" key="1">
    <source>
        <dbReference type="EMBL" id="JAC71321.1"/>
    </source>
</evidence>
<sequence length="367" mass="40470">MYLRSVFVPSAAAAIRPDSKANNFLGNETVSSSISSRQPQFLRSNQHSFQRELGIHSAGKQALPCKLKSLARRSHNRLTSAASSSLDVFVLDIDGVLIDSEPEISSSALKASADLWPGVFEELRFSERKPAVEEGLRKCRPRLIKGFEAMVMARLLLEDDANADAILANWKSLLAETLERWGCDPEELTALFEARRNSDMEADGKAWLAANRPYKGVVSALRACQSPSYFVSSKAGHRVSHVLKHNLGLDVPEDSPRMFAGLLPPEREKARALREIASRPVAQSPGARLHFVDDRFETIKAIKSDPSLSGWSVYLAGWGYNTDAERAEAEASGIRVLSLESFVEFLTWGVIMGVDDGCEPEPDEITR</sequence>
<dbReference type="EMBL" id="GBEZ01014783">
    <property type="protein sequence ID" value="JAC71321.1"/>
    <property type="molecule type" value="Transcribed_RNA"/>
</dbReference>
<gene>
    <name evidence="1" type="ORF">TSPGSL018_2189</name>
</gene>
<dbReference type="AlphaFoldDB" id="A0A061RLB4"/>
<organism evidence="1">
    <name type="scientific">Tetraselmis sp. GSL018</name>
    <dbReference type="NCBI Taxonomy" id="582737"/>
    <lineage>
        <taxon>Eukaryota</taxon>
        <taxon>Viridiplantae</taxon>
        <taxon>Chlorophyta</taxon>
        <taxon>core chlorophytes</taxon>
        <taxon>Chlorodendrophyceae</taxon>
        <taxon>Chlorodendrales</taxon>
        <taxon>Chlorodendraceae</taxon>
        <taxon>Tetraselmis</taxon>
    </lineage>
</organism>